<dbReference type="InterPro" id="IPR050559">
    <property type="entry name" value="P-Pant_transferase_sf"/>
</dbReference>
<evidence type="ECO:0000256" key="2">
    <source>
        <dbReference type="ARBA" id="ARBA00022679"/>
    </source>
</evidence>
<comment type="similarity">
    <text evidence="1">Belongs to the P-Pant transferase superfamily. Gsp/Sfp/HetI/AcpT family.</text>
</comment>
<keyword evidence="5" id="KW-1185">Reference proteome</keyword>
<accession>A0ABW2BVJ4</accession>
<gene>
    <name evidence="4" type="ORF">ACFQGD_05145</name>
</gene>
<evidence type="ECO:0000259" key="3">
    <source>
        <dbReference type="Pfam" id="PF01648"/>
    </source>
</evidence>
<dbReference type="PANTHER" id="PTHR12215:SF10">
    <property type="entry name" value="L-AMINOADIPATE-SEMIALDEHYDE DEHYDROGENASE-PHOSPHOPANTETHEINYL TRANSFERASE"/>
    <property type="match status" value="1"/>
</dbReference>
<keyword evidence="2 4" id="KW-0808">Transferase</keyword>
<evidence type="ECO:0000256" key="1">
    <source>
        <dbReference type="ARBA" id="ARBA00010990"/>
    </source>
</evidence>
<dbReference type="Proteomes" id="UP001596337">
    <property type="component" value="Unassembled WGS sequence"/>
</dbReference>
<evidence type="ECO:0000313" key="4">
    <source>
        <dbReference type="EMBL" id="MFC6866524.1"/>
    </source>
</evidence>
<dbReference type="RefSeq" id="WP_345395644.1">
    <property type="nucleotide sequence ID" value="NZ_BAABLA010000024.1"/>
</dbReference>
<proteinExistence type="inferred from homology"/>
<reference evidence="5" key="1">
    <citation type="journal article" date="2019" name="Int. J. Syst. Evol. Microbiol.">
        <title>The Global Catalogue of Microorganisms (GCM) 10K type strain sequencing project: providing services to taxonomists for standard genome sequencing and annotation.</title>
        <authorList>
            <consortium name="The Broad Institute Genomics Platform"/>
            <consortium name="The Broad Institute Genome Sequencing Center for Infectious Disease"/>
            <person name="Wu L."/>
            <person name="Ma J."/>
        </authorList>
    </citation>
    <scope>NUCLEOTIDE SEQUENCE [LARGE SCALE GENOMIC DNA]</scope>
    <source>
        <strain evidence="5">KCTC 32255</strain>
    </source>
</reference>
<organism evidence="4 5">
    <name type="scientific">Haloechinothrix salitolerans</name>
    <dbReference type="NCBI Taxonomy" id="926830"/>
    <lineage>
        <taxon>Bacteria</taxon>
        <taxon>Bacillati</taxon>
        <taxon>Actinomycetota</taxon>
        <taxon>Actinomycetes</taxon>
        <taxon>Pseudonocardiales</taxon>
        <taxon>Pseudonocardiaceae</taxon>
        <taxon>Haloechinothrix</taxon>
    </lineage>
</organism>
<dbReference type="InterPro" id="IPR037143">
    <property type="entry name" value="4-PPantetheinyl_Trfase_dom_sf"/>
</dbReference>
<comment type="caution">
    <text evidence="4">The sequence shown here is derived from an EMBL/GenBank/DDBJ whole genome shotgun (WGS) entry which is preliminary data.</text>
</comment>
<dbReference type="EMBL" id="JBHSXX010000001">
    <property type="protein sequence ID" value="MFC6866524.1"/>
    <property type="molecule type" value="Genomic_DNA"/>
</dbReference>
<dbReference type="InterPro" id="IPR008278">
    <property type="entry name" value="4-PPantetheinyl_Trfase_dom"/>
</dbReference>
<dbReference type="PANTHER" id="PTHR12215">
    <property type="entry name" value="PHOSPHOPANTETHEINE TRANSFERASE"/>
    <property type="match status" value="1"/>
</dbReference>
<sequence length="231" mass="24365">MSVTCEVWWSRPLASADNYLSTLDDTELGRFDAYRQDADKLRFLTGRVLARFAAARWLGTEPAAITLDATCADCGKPHGKPRVIGPDDIELSLSHSGARVGIAVTAGVSVGLDVEATSRRATDDLITYALNDTERAAVSGLTPDDAATAFFTYWARKEALMKATGRGLKIPLRSITLSAPGEPARLVAADDAALDPATATLIDVDPGSGYRAAVAVLTSGPVDVTESWAAL</sequence>
<dbReference type="GO" id="GO:0016740">
    <property type="term" value="F:transferase activity"/>
    <property type="evidence" value="ECO:0007669"/>
    <property type="project" value="UniProtKB-KW"/>
</dbReference>
<dbReference type="Pfam" id="PF01648">
    <property type="entry name" value="ACPS"/>
    <property type="match status" value="1"/>
</dbReference>
<dbReference type="Gene3D" id="3.90.470.20">
    <property type="entry name" value="4'-phosphopantetheinyl transferase domain"/>
    <property type="match status" value="2"/>
</dbReference>
<dbReference type="SUPFAM" id="SSF56214">
    <property type="entry name" value="4'-phosphopantetheinyl transferase"/>
    <property type="match status" value="2"/>
</dbReference>
<name>A0ABW2BVJ4_9PSEU</name>
<evidence type="ECO:0000313" key="5">
    <source>
        <dbReference type="Proteomes" id="UP001596337"/>
    </source>
</evidence>
<protein>
    <submittedName>
        <fullName evidence="4">4'-phosphopantetheinyl transferase family protein</fullName>
    </submittedName>
</protein>
<feature type="domain" description="4'-phosphopantetheinyl transferase" evidence="3">
    <location>
        <begin position="109"/>
        <end position="187"/>
    </location>
</feature>